<evidence type="ECO:0000313" key="2">
    <source>
        <dbReference type="Proteomes" id="UP001273350"/>
    </source>
</evidence>
<keyword evidence="2" id="KW-1185">Reference proteome</keyword>
<evidence type="ECO:0008006" key="3">
    <source>
        <dbReference type="Google" id="ProtNLM"/>
    </source>
</evidence>
<proteinExistence type="predicted"/>
<gene>
    <name evidence="1" type="ORF">SGQ83_21475</name>
</gene>
<dbReference type="EMBL" id="JAWXVI010000014">
    <property type="protein sequence ID" value="MDX6191935.1"/>
    <property type="molecule type" value="Genomic_DNA"/>
</dbReference>
<accession>A0ABU4RKE8</accession>
<protein>
    <recommendedName>
        <fullName evidence="3">Discoidin domain-containing protein</fullName>
    </recommendedName>
</protein>
<sequence length="345" mass="38428">MGNISSLIASELLKKINLECAKDKKAVLKNLNNETIGQTILQLNSIPFVIEINQYKNAHSSANPTGDYRAAYQFALLSDTIPLLFPTYVDSLNSVSKIWGNIVNNANAFSKYSQAVFESARNSYNFSKLSGFGGIPEDWYNVQAKPSDWVELLDSGSNLVEIEIDLANAVANSEDFLILSGNDSNLSWKIFDSHKNYAEIPLNVNSKITRIYLKLLRVDFYRSWLNFEILNNNSWKIDGLDKGYFSNGSLIGNKGSFPLIPQSVLIGSRIEVEGNFDPTDREILSSNRKTSENVVCMGTFVLNNIIESPKSDNVEKDTMILTSDVKQVIGYISRLIPESPPLSGE</sequence>
<dbReference type="RefSeq" id="WP_230004798.1">
    <property type="nucleotide sequence ID" value="NZ_CP087134.1"/>
</dbReference>
<comment type="caution">
    <text evidence="1">The sequence shown here is derived from an EMBL/GenBank/DDBJ whole genome shotgun (WGS) entry which is preliminary data.</text>
</comment>
<organism evidence="1 2">
    <name type="scientific">Flavobacterium cupriresistens</name>
    <dbReference type="NCBI Taxonomy" id="2893885"/>
    <lineage>
        <taxon>Bacteria</taxon>
        <taxon>Pseudomonadati</taxon>
        <taxon>Bacteroidota</taxon>
        <taxon>Flavobacteriia</taxon>
        <taxon>Flavobacteriales</taxon>
        <taxon>Flavobacteriaceae</taxon>
        <taxon>Flavobacterium</taxon>
    </lineage>
</organism>
<evidence type="ECO:0000313" key="1">
    <source>
        <dbReference type="EMBL" id="MDX6191935.1"/>
    </source>
</evidence>
<reference evidence="1 2" key="1">
    <citation type="submission" date="2023-11" db="EMBL/GenBank/DDBJ databases">
        <title>Unpublished Manusciprt.</title>
        <authorList>
            <person name="Saticioglu I.B."/>
            <person name="Ay H."/>
            <person name="Ajmi N."/>
            <person name="Altun S."/>
            <person name="Duman M."/>
        </authorList>
    </citation>
    <scope>NUCLEOTIDE SEQUENCE [LARGE SCALE GENOMIC DNA]</scope>
    <source>
        <strain evidence="1 2">Fl-318</strain>
    </source>
</reference>
<dbReference type="Proteomes" id="UP001273350">
    <property type="component" value="Unassembled WGS sequence"/>
</dbReference>
<name>A0ABU4RKE8_9FLAO</name>